<dbReference type="InterPro" id="IPR025302">
    <property type="entry name" value="DrrA1/2-like_C"/>
</dbReference>
<reference evidence="6 7" key="1">
    <citation type="submission" date="2023-02" db="EMBL/GenBank/DDBJ databases">
        <title>Genome sequence of Lentisphaera profundi SAORIC-696.</title>
        <authorList>
            <person name="Kim e."/>
            <person name="Cho J.-C."/>
            <person name="Choi A."/>
            <person name="Kang I."/>
        </authorList>
    </citation>
    <scope>NUCLEOTIDE SEQUENCE [LARGE SCALE GENOMIC DNA]</scope>
    <source>
        <strain evidence="6 7">SAORIC-696</strain>
    </source>
</reference>
<proteinExistence type="inferred from homology"/>
<evidence type="ECO:0000256" key="2">
    <source>
        <dbReference type="ARBA" id="ARBA00022448"/>
    </source>
</evidence>
<evidence type="ECO:0000256" key="3">
    <source>
        <dbReference type="ARBA" id="ARBA00022741"/>
    </source>
</evidence>
<dbReference type="EMBL" id="CP117811">
    <property type="protein sequence ID" value="WDE95685.1"/>
    <property type="molecule type" value="Genomic_DNA"/>
</dbReference>
<organism evidence="6 7">
    <name type="scientific">Lentisphaera profundi</name>
    <dbReference type="NCBI Taxonomy" id="1658616"/>
    <lineage>
        <taxon>Bacteria</taxon>
        <taxon>Pseudomonadati</taxon>
        <taxon>Lentisphaerota</taxon>
        <taxon>Lentisphaeria</taxon>
        <taxon>Lentisphaerales</taxon>
        <taxon>Lentisphaeraceae</taxon>
        <taxon>Lentisphaera</taxon>
    </lineage>
</organism>
<evidence type="ECO:0000256" key="1">
    <source>
        <dbReference type="ARBA" id="ARBA00005417"/>
    </source>
</evidence>
<dbReference type="Pfam" id="PF00005">
    <property type="entry name" value="ABC_tran"/>
    <property type="match status" value="1"/>
</dbReference>
<keyword evidence="2" id="KW-0813">Transport</keyword>
<protein>
    <submittedName>
        <fullName evidence="6">ABC transporter ATP-binding protein</fullName>
    </submittedName>
</protein>
<dbReference type="RefSeq" id="WP_274149402.1">
    <property type="nucleotide sequence ID" value="NZ_CP117811.1"/>
</dbReference>
<keyword evidence="7" id="KW-1185">Reference proteome</keyword>
<keyword evidence="3" id="KW-0547">Nucleotide-binding</keyword>
<dbReference type="GO" id="GO:0005524">
    <property type="term" value="F:ATP binding"/>
    <property type="evidence" value="ECO:0007669"/>
    <property type="project" value="UniProtKB-KW"/>
</dbReference>
<keyword evidence="4 6" id="KW-0067">ATP-binding</keyword>
<dbReference type="PANTHER" id="PTHR43335:SF3">
    <property type="entry name" value="ABC TRANSPORTER"/>
    <property type="match status" value="1"/>
</dbReference>
<comment type="similarity">
    <text evidence="1">Belongs to the ABC transporter superfamily.</text>
</comment>
<dbReference type="Gene3D" id="3.40.50.300">
    <property type="entry name" value="P-loop containing nucleotide triphosphate hydrolases"/>
    <property type="match status" value="1"/>
</dbReference>
<dbReference type="SUPFAM" id="SSF52540">
    <property type="entry name" value="P-loop containing nucleoside triphosphate hydrolases"/>
    <property type="match status" value="1"/>
</dbReference>
<dbReference type="PROSITE" id="PS50893">
    <property type="entry name" value="ABC_TRANSPORTER_2"/>
    <property type="match status" value="1"/>
</dbReference>
<dbReference type="InterPro" id="IPR003593">
    <property type="entry name" value="AAA+_ATPase"/>
</dbReference>
<dbReference type="SMART" id="SM00382">
    <property type="entry name" value="AAA"/>
    <property type="match status" value="1"/>
</dbReference>
<dbReference type="CDD" id="cd03230">
    <property type="entry name" value="ABC_DR_subfamily_A"/>
    <property type="match status" value="1"/>
</dbReference>
<gene>
    <name evidence="6" type="ORF">PQO03_08140</name>
</gene>
<dbReference type="Proteomes" id="UP001214250">
    <property type="component" value="Chromosome 1"/>
</dbReference>
<dbReference type="InterPro" id="IPR027417">
    <property type="entry name" value="P-loop_NTPase"/>
</dbReference>
<evidence type="ECO:0000313" key="7">
    <source>
        <dbReference type="Proteomes" id="UP001214250"/>
    </source>
</evidence>
<dbReference type="PANTHER" id="PTHR43335">
    <property type="entry name" value="ABC TRANSPORTER, ATP-BINDING PROTEIN"/>
    <property type="match status" value="1"/>
</dbReference>
<sequence>MIELNSLSKSFGSGRGVDNLSFTVPEGSIMGYVGHNGAGKTTTFKILTGLMDADSGSAKINGIEVKPRNLKKLKQTVGYMPDIFGVYDRMTVWQYLDFFGAAYRIPRKLRKERIVHALSLTRSEDMVDYQVASLSRGMRQRIGLAKTILPDPKVLILDEPAGGLDPQARIEMREVVCELKNLGKTIILSSHILPDLGNMCDLVGIINKGKMEAFGKLEDITESLTDKKTYDIEVHVDDLGRTQEFLSNMGSVKDIQVREQEVSFSCNKDEDIGAKVLAYLIENSIRVNSFKLHELELEEMFMQLAAK</sequence>
<accession>A0ABY7VNI9</accession>
<evidence type="ECO:0000256" key="4">
    <source>
        <dbReference type="ARBA" id="ARBA00022840"/>
    </source>
</evidence>
<dbReference type="Pfam" id="PF13732">
    <property type="entry name" value="DrrA1-3_C"/>
    <property type="match status" value="1"/>
</dbReference>
<feature type="domain" description="ABC transporter" evidence="5">
    <location>
        <begin position="2"/>
        <end position="233"/>
    </location>
</feature>
<name>A0ABY7VNI9_9BACT</name>
<evidence type="ECO:0000259" key="5">
    <source>
        <dbReference type="PROSITE" id="PS50893"/>
    </source>
</evidence>
<evidence type="ECO:0000313" key="6">
    <source>
        <dbReference type="EMBL" id="WDE95685.1"/>
    </source>
</evidence>
<dbReference type="InterPro" id="IPR003439">
    <property type="entry name" value="ABC_transporter-like_ATP-bd"/>
</dbReference>